<proteinExistence type="predicted"/>
<dbReference type="Gene3D" id="2.60.40.3710">
    <property type="match status" value="1"/>
</dbReference>
<feature type="compositionally biased region" description="Low complexity" evidence="8">
    <location>
        <begin position="411"/>
        <end position="422"/>
    </location>
</feature>
<dbReference type="Gene3D" id="2.60.40.3780">
    <property type="match status" value="1"/>
</dbReference>
<feature type="active site" description="Proton donor/acceptor" evidence="7">
    <location>
        <position position="334"/>
    </location>
</feature>
<feature type="active site" description="Nucleophile" evidence="7">
    <location>
        <position position="352"/>
    </location>
</feature>
<feature type="region of interest" description="Disordered" evidence="8">
    <location>
        <begin position="407"/>
        <end position="441"/>
    </location>
</feature>
<evidence type="ECO:0000256" key="5">
    <source>
        <dbReference type="ARBA" id="ARBA00023315"/>
    </source>
</evidence>
<dbReference type="InterPro" id="IPR038063">
    <property type="entry name" value="Transpep_catalytic_dom"/>
</dbReference>
<dbReference type="PROSITE" id="PS51318">
    <property type="entry name" value="TAT"/>
    <property type="match status" value="1"/>
</dbReference>
<keyword evidence="5" id="KW-0012">Acyltransferase</keyword>
<dbReference type="Pfam" id="PF03734">
    <property type="entry name" value="YkuD"/>
    <property type="match status" value="1"/>
</dbReference>
<keyword evidence="4 7" id="KW-0573">Peptidoglycan synthesis</keyword>
<comment type="pathway">
    <text evidence="1 7">Cell wall biogenesis; peptidoglycan biosynthesis.</text>
</comment>
<feature type="domain" description="L,D-TPase catalytic" evidence="9">
    <location>
        <begin position="255"/>
        <end position="376"/>
    </location>
</feature>
<evidence type="ECO:0000259" key="9">
    <source>
        <dbReference type="PROSITE" id="PS52029"/>
    </source>
</evidence>
<protein>
    <submittedName>
        <fullName evidence="10">Transpeptidase</fullName>
    </submittedName>
</protein>
<organism evidence="10 11">
    <name type="scientific">Williamsia phyllosphaerae</name>
    <dbReference type="NCBI Taxonomy" id="885042"/>
    <lineage>
        <taxon>Bacteria</taxon>
        <taxon>Bacillati</taxon>
        <taxon>Actinomycetota</taxon>
        <taxon>Actinomycetes</taxon>
        <taxon>Mycobacteriales</taxon>
        <taxon>Nocardiaceae</taxon>
        <taxon>Williamsia</taxon>
    </lineage>
</organism>
<evidence type="ECO:0000256" key="7">
    <source>
        <dbReference type="PROSITE-ProRule" id="PRU01373"/>
    </source>
</evidence>
<keyword evidence="3 7" id="KW-0133">Cell shape</keyword>
<dbReference type="CDD" id="cd13432">
    <property type="entry name" value="LDT_IgD_like_2"/>
    <property type="match status" value="1"/>
</dbReference>
<gene>
    <name evidence="10" type="ORF">GCM10007298_01220</name>
</gene>
<comment type="caution">
    <text evidence="10">The sequence shown here is derived from an EMBL/GenBank/DDBJ whole genome shotgun (WGS) entry which is preliminary data.</text>
</comment>
<dbReference type="Pfam" id="PF17964">
    <property type="entry name" value="Big_10"/>
    <property type="match status" value="1"/>
</dbReference>
<evidence type="ECO:0000256" key="4">
    <source>
        <dbReference type="ARBA" id="ARBA00022984"/>
    </source>
</evidence>
<dbReference type="CDD" id="cd16913">
    <property type="entry name" value="YkuD_like"/>
    <property type="match status" value="1"/>
</dbReference>
<dbReference type="EMBL" id="BMCS01000001">
    <property type="protein sequence ID" value="GGF09057.1"/>
    <property type="molecule type" value="Genomic_DNA"/>
</dbReference>
<sequence length="441" mass="46460">MSIYMTSSDPVRLTRRGALAALAVGAVGVTAAACSKSDNGGSTTGAAASKSAEPTAEISYLPKLDSDANPSPTAEFAVKVSKGQLNPDVKLTNARGNVVTGALSEDRSTYTVTEPLGYGGTYTWSGSATGEDRKVVPIEGTVTTLTPQEQVNVVVNVADGQEVGIAAPLILKFDSTVTDKKAVERALKVTTTPPTEGSWAWLPEDNGSRAHWRSKEYFAPGTKVSMKASLYGLDHGDGAYGAADVTSDFVIGRAQIVKADANSFKIDVMRGSDVLMTLPCSYGSGDLDRNVTRSGIHVVSEKYEDFAMSNPAAGYFNVRERFAVRISNNGEFIHANPETIGVQGASNVTNGCINLSLDNAQQYFGVAVYGDPVEVTNTRIPLSEADGDIYDWTFSWDDWKSMSALEGEVVSSSAPATPSNAPQLSGTPTSTPQPARQGQTG</sequence>
<dbReference type="PANTHER" id="PTHR30582:SF2">
    <property type="entry name" value="L,D-TRANSPEPTIDASE YCIB-RELATED"/>
    <property type="match status" value="1"/>
</dbReference>
<dbReference type="SUPFAM" id="SSF141523">
    <property type="entry name" value="L,D-transpeptidase catalytic domain-like"/>
    <property type="match status" value="1"/>
</dbReference>
<evidence type="ECO:0000256" key="1">
    <source>
        <dbReference type="ARBA" id="ARBA00004752"/>
    </source>
</evidence>
<evidence type="ECO:0000313" key="10">
    <source>
        <dbReference type="EMBL" id="GGF09057.1"/>
    </source>
</evidence>
<dbReference type="PANTHER" id="PTHR30582">
    <property type="entry name" value="L,D-TRANSPEPTIDASE"/>
    <property type="match status" value="1"/>
</dbReference>
<keyword evidence="11" id="KW-1185">Reference proteome</keyword>
<evidence type="ECO:0000256" key="8">
    <source>
        <dbReference type="SAM" id="MobiDB-lite"/>
    </source>
</evidence>
<evidence type="ECO:0000256" key="2">
    <source>
        <dbReference type="ARBA" id="ARBA00022679"/>
    </source>
</evidence>
<accession>A0ABQ1U610</accession>
<keyword evidence="6 7" id="KW-0961">Cell wall biogenesis/degradation</keyword>
<dbReference type="InterPro" id="IPR041280">
    <property type="entry name" value="Big_10"/>
</dbReference>
<dbReference type="InterPro" id="IPR050979">
    <property type="entry name" value="LD-transpeptidase"/>
</dbReference>
<evidence type="ECO:0000256" key="6">
    <source>
        <dbReference type="ARBA" id="ARBA00023316"/>
    </source>
</evidence>
<feature type="compositionally biased region" description="Polar residues" evidence="8">
    <location>
        <begin position="423"/>
        <end position="441"/>
    </location>
</feature>
<dbReference type="Proteomes" id="UP000632454">
    <property type="component" value="Unassembled WGS sequence"/>
</dbReference>
<reference evidence="11" key="1">
    <citation type="journal article" date="2019" name="Int. J. Syst. Evol. Microbiol.">
        <title>The Global Catalogue of Microorganisms (GCM) 10K type strain sequencing project: providing services to taxonomists for standard genome sequencing and annotation.</title>
        <authorList>
            <consortium name="The Broad Institute Genomics Platform"/>
            <consortium name="The Broad Institute Genome Sequencing Center for Infectious Disease"/>
            <person name="Wu L."/>
            <person name="Ma J."/>
        </authorList>
    </citation>
    <scope>NUCLEOTIDE SEQUENCE [LARGE SCALE GENOMIC DNA]</scope>
    <source>
        <strain evidence="11">CCM 7855</strain>
    </source>
</reference>
<dbReference type="PROSITE" id="PS52029">
    <property type="entry name" value="LD_TPASE"/>
    <property type="match status" value="1"/>
</dbReference>
<evidence type="ECO:0000313" key="11">
    <source>
        <dbReference type="Proteomes" id="UP000632454"/>
    </source>
</evidence>
<dbReference type="Gene3D" id="2.40.440.10">
    <property type="entry name" value="L,D-transpeptidase catalytic domain-like"/>
    <property type="match status" value="1"/>
</dbReference>
<name>A0ABQ1U610_9NOCA</name>
<dbReference type="InterPro" id="IPR006311">
    <property type="entry name" value="TAT_signal"/>
</dbReference>
<keyword evidence="2" id="KW-0808">Transferase</keyword>
<evidence type="ECO:0000256" key="3">
    <source>
        <dbReference type="ARBA" id="ARBA00022960"/>
    </source>
</evidence>
<dbReference type="InterPro" id="IPR005490">
    <property type="entry name" value="LD_TPept_cat_dom"/>
</dbReference>